<evidence type="ECO:0000256" key="3">
    <source>
        <dbReference type="SAM" id="SignalP"/>
    </source>
</evidence>
<dbReference type="InterPro" id="IPR027385">
    <property type="entry name" value="Beta-barrel_OMP"/>
</dbReference>
<sequence length="429" mass="45060">MTMKYAFATLLGTTAMFAAAPAFAQEAGDVNVSVSASRTKLVDKGEVYTNGVYSPDDGYKTRSTYHGTVDVVYFPIDSFALEASVSTPGTTDNTPAGALAGLPNLGDDEFTMVTLGGRVQPFRGLVSPYVGAGYQFHFTTQTRDGLGVGLTIPDTGGAYVKGGVQLNVAKRWGVFAEVRKAWYATHASGKLPLDATYTSFAQIDANAVLDPLTVSIGMTAKFGPSAGGDSADGGPITTDETRWTIRAGVTELTLADKVALNVGGAPYAGAGLSTYEHHTPTVQIGYFFTPHIAFNATLGFPPTIPIHGGGSIGALPTLGEITYGPTAFTLQYHLTRSGRIRPYVGAGASYMIVFGTKDGAFQNLRVDNNLGVALEAGSDLMITNKLALFADVKKAFLRPKAYGTFQGQAVVGQTRLDPWAFSGGVAIHF</sequence>
<dbReference type="Gene3D" id="2.40.160.20">
    <property type="match status" value="2"/>
</dbReference>
<keyword evidence="6" id="KW-1185">Reference proteome</keyword>
<dbReference type="PANTHER" id="PTHR36920:SF1">
    <property type="entry name" value="OUTER MEMBRANE PROTEIN W"/>
    <property type="match status" value="1"/>
</dbReference>
<dbReference type="Proteomes" id="UP001176468">
    <property type="component" value="Unassembled WGS sequence"/>
</dbReference>
<dbReference type="RefSeq" id="WP_304562130.1">
    <property type="nucleotide sequence ID" value="NZ_JAUQSZ010000011.1"/>
</dbReference>
<feature type="domain" description="Outer membrane protein beta-barrel" evidence="4">
    <location>
        <begin position="15"/>
        <end position="189"/>
    </location>
</feature>
<evidence type="ECO:0000256" key="1">
    <source>
        <dbReference type="ARBA" id="ARBA00009330"/>
    </source>
</evidence>
<dbReference type="PANTHER" id="PTHR36920">
    <property type="match status" value="1"/>
</dbReference>
<accession>A0ABT9A1H6</accession>
<dbReference type="Pfam" id="PF03922">
    <property type="entry name" value="OmpW"/>
    <property type="match status" value="1"/>
</dbReference>
<dbReference type="SUPFAM" id="SSF56925">
    <property type="entry name" value="OMPA-like"/>
    <property type="match status" value="2"/>
</dbReference>
<proteinExistence type="inferred from homology"/>
<evidence type="ECO:0000259" key="4">
    <source>
        <dbReference type="Pfam" id="PF13505"/>
    </source>
</evidence>
<keyword evidence="2 3" id="KW-0732">Signal</keyword>
<evidence type="ECO:0000313" key="6">
    <source>
        <dbReference type="Proteomes" id="UP001176468"/>
    </source>
</evidence>
<feature type="signal peptide" evidence="3">
    <location>
        <begin position="1"/>
        <end position="24"/>
    </location>
</feature>
<protein>
    <submittedName>
        <fullName evidence="5">OmpW family outer membrane protein</fullName>
    </submittedName>
</protein>
<feature type="chain" id="PRO_5046116513" evidence="3">
    <location>
        <begin position="25"/>
        <end position="429"/>
    </location>
</feature>
<evidence type="ECO:0000256" key="2">
    <source>
        <dbReference type="ARBA" id="ARBA00022729"/>
    </source>
</evidence>
<name>A0ABT9A1H6_9SPHN</name>
<comment type="caution">
    <text evidence="5">The sequence shown here is derived from an EMBL/GenBank/DDBJ whole genome shotgun (WGS) entry which is preliminary data.</text>
</comment>
<dbReference type="InterPro" id="IPR011250">
    <property type="entry name" value="OMP/PagP_B-barrel"/>
</dbReference>
<dbReference type="InterPro" id="IPR005618">
    <property type="entry name" value="OMPW"/>
</dbReference>
<comment type="similarity">
    <text evidence="1">Belongs to the OmpW/AlkL family.</text>
</comment>
<dbReference type="Pfam" id="PF13505">
    <property type="entry name" value="OMP_b-brl"/>
    <property type="match status" value="1"/>
</dbReference>
<reference evidence="5" key="1">
    <citation type="submission" date="2023-07" db="EMBL/GenBank/DDBJ databases">
        <authorList>
            <person name="Kim M.K."/>
        </authorList>
    </citation>
    <scope>NUCLEOTIDE SEQUENCE</scope>
    <source>
        <strain evidence="5">CA1-15</strain>
    </source>
</reference>
<organism evidence="5 6">
    <name type="scientific">Sphingomonas immobilis</name>
    <dbReference type="NCBI Taxonomy" id="3063997"/>
    <lineage>
        <taxon>Bacteria</taxon>
        <taxon>Pseudomonadati</taxon>
        <taxon>Pseudomonadota</taxon>
        <taxon>Alphaproteobacteria</taxon>
        <taxon>Sphingomonadales</taxon>
        <taxon>Sphingomonadaceae</taxon>
        <taxon>Sphingomonas</taxon>
    </lineage>
</organism>
<dbReference type="EMBL" id="JAUQSZ010000011">
    <property type="protein sequence ID" value="MDO7843669.1"/>
    <property type="molecule type" value="Genomic_DNA"/>
</dbReference>
<evidence type="ECO:0000313" key="5">
    <source>
        <dbReference type="EMBL" id="MDO7843669.1"/>
    </source>
</evidence>
<gene>
    <name evidence="5" type="ORF">Q5H94_15145</name>
</gene>